<dbReference type="PANTHER" id="PTHR39585:SF1">
    <property type="entry name" value="FAD ASSEMBLY FACTOR SDHE"/>
    <property type="match status" value="1"/>
</dbReference>
<dbReference type="InterPro" id="IPR050531">
    <property type="entry name" value="SdhE_FAD_assembly_factor"/>
</dbReference>
<dbReference type="InterPro" id="IPR036714">
    <property type="entry name" value="SDH_sf"/>
</dbReference>
<comment type="subcellular location">
    <subcellularLocation>
        <location evidence="1">Cytoplasm</location>
    </subcellularLocation>
</comment>
<comment type="similarity">
    <text evidence="2">Belongs to the SdhE FAD assembly factor family.</text>
</comment>
<evidence type="ECO:0000256" key="1">
    <source>
        <dbReference type="ARBA" id="ARBA00004496"/>
    </source>
</evidence>
<evidence type="ECO:0000256" key="3">
    <source>
        <dbReference type="ARBA" id="ARBA00019418"/>
    </source>
</evidence>
<protein>
    <recommendedName>
        <fullName evidence="3">FAD assembly factor SdhE</fullName>
    </recommendedName>
</protein>
<gene>
    <name evidence="6" type="ORF">OYT1_ch0711</name>
</gene>
<keyword evidence="4" id="KW-0963">Cytoplasm</keyword>
<keyword evidence="5" id="KW-0143">Chaperone</keyword>
<keyword evidence="7" id="KW-1185">Reference proteome</keyword>
<dbReference type="RefSeq" id="WP_232013223.1">
    <property type="nucleotide sequence ID" value="NZ_AP018738.1"/>
</dbReference>
<name>A0A2Z6G9Z3_9PROT</name>
<proteinExistence type="inferred from homology"/>
<dbReference type="Pfam" id="PF03937">
    <property type="entry name" value="Sdh5"/>
    <property type="match status" value="1"/>
</dbReference>
<dbReference type="GO" id="GO:0006105">
    <property type="term" value="P:succinate metabolic process"/>
    <property type="evidence" value="ECO:0007669"/>
    <property type="project" value="TreeGrafter"/>
</dbReference>
<dbReference type="GO" id="GO:0005737">
    <property type="term" value="C:cytoplasm"/>
    <property type="evidence" value="ECO:0007669"/>
    <property type="project" value="UniProtKB-SubCell"/>
</dbReference>
<dbReference type="EMBL" id="AP018738">
    <property type="protein sequence ID" value="BBE50278.1"/>
    <property type="molecule type" value="Genomic_DNA"/>
</dbReference>
<accession>A0A2Z6G9Z3</accession>
<dbReference type="Proteomes" id="UP000033070">
    <property type="component" value="Chromosome"/>
</dbReference>
<dbReference type="KEGG" id="fam:OYT1_ch0711"/>
<evidence type="ECO:0000313" key="7">
    <source>
        <dbReference type="Proteomes" id="UP000033070"/>
    </source>
</evidence>
<dbReference type="PANTHER" id="PTHR39585">
    <property type="entry name" value="FAD ASSEMBLY FACTOR SDHE"/>
    <property type="match status" value="1"/>
</dbReference>
<dbReference type="SUPFAM" id="SSF109910">
    <property type="entry name" value="YgfY-like"/>
    <property type="match status" value="1"/>
</dbReference>
<evidence type="ECO:0000256" key="2">
    <source>
        <dbReference type="ARBA" id="ARBA00008571"/>
    </source>
</evidence>
<reference evidence="6 7" key="1">
    <citation type="submission" date="2018-06" db="EMBL/GenBank/DDBJ databases">
        <title>OYT1 Genome Sequencing.</title>
        <authorList>
            <person name="Kato S."/>
            <person name="Itoh T."/>
            <person name="Ohkuma M."/>
        </authorList>
    </citation>
    <scope>NUCLEOTIDE SEQUENCE [LARGE SCALE GENOMIC DNA]</scope>
    <source>
        <strain evidence="6 7">OYT1</strain>
    </source>
</reference>
<dbReference type="AlphaFoldDB" id="A0A2Z6G9Z3"/>
<evidence type="ECO:0000256" key="4">
    <source>
        <dbReference type="ARBA" id="ARBA00022490"/>
    </source>
</evidence>
<sequence length="86" mass="9941">MSGKPESAIGRACHNRLLWRCRRGLLELDLVLEHFVVRHFDTLSAQQQEQFLILLDLPDNELLDMITGKIETKDEFRPLLDLLIAA</sequence>
<organism evidence="6 7">
    <name type="scientific">Ferriphaselus amnicola</name>
    <dbReference type="NCBI Taxonomy" id="1188319"/>
    <lineage>
        <taxon>Bacteria</taxon>
        <taxon>Pseudomonadati</taxon>
        <taxon>Pseudomonadota</taxon>
        <taxon>Betaproteobacteria</taxon>
        <taxon>Nitrosomonadales</taxon>
        <taxon>Gallionellaceae</taxon>
        <taxon>Ferriphaselus</taxon>
    </lineage>
</organism>
<dbReference type="STRING" id="1188319.OYT1_00040"/>
<dbReference type="Gene3D" id="1.10.150.250">
    <property type="entry name" value="Flavinator of succinate dehydrogenase"/>
    <property type="match status" value="1"/>
</dbReference>
<dbReference type="InterPro" id="IPR005631">
    <property type="entry name" value="SDH"/>
</dbReference>
<evidence type="ECO:0000256" key="5">
    <source>
        <dbReference type="ARBA" id="ARBA00023186"/>
    </source>
</evidence>
<evidence type="ECO:0000313" key="6">
    <source>
        <dbReference type="EMBL" id="BBE50278.1"/>
    </source>
</evidence>